<reference evidence="1 2" key="1">
    <citation type="submission" date="2023-07" db="EMBL/GenBank/DDBJ databases">
        <title>The novel representative of Negativicutes class, Anaeroselena agilis gen. nov. sp. nov.</title>
        <authorList>
            <person name="Prokofeva M.I."/>
            <person name="Elcheninov A.G."/>
            <person name="Klyukina A."/>
            <person name="Kublanov I.V."/>
            <person name="Frolov E.N."/>
            <person name="Podosokorskaya O.A."/>
        </authorList>
    </citation>
    <scope>NUCLEOTIDE SEQUENCE [LARGE SCALE GENOMIC DNA]</scope>
    <source>
        <strain evidence="1 2">4137-cl</strain>
    </source>
</reference>
<protein>
    <submittedName>
        <fullName evidence="1">DUF3231 family protein</fullName>
    </submittedName>
</protein>
<evidence type="ECO:0000313" key="1">
    <source>
        <dbReference type="EMBL" id="MDT8904027.1"/>
    </source>
</evidence>
<organism evidence="1 2">
    <name type="scientific">Anaeroselena agilis</name>
    <dbReference type="NCBI Taxonomy" id="3063788"/>
    <lineage>
        <taxon>Bacteria</taxon>
        <taxon>Bacillati</taxon>
        <taxon>Bacillota</taxon>
        <taxon>Negativicutes</taxon>
        <taxon>Acetonemataceae</taxon>
        <taxon>Anaeroselena</taxon>
    </lineage>
</organism>
<keyword evidence="2" id="KW-1185">Reference proteome</keyword>
<evidence type="ECO:0000313" key="2">
    <source>
        <dbReference type="Proteomes" id="UP001254848"/>
    </source>
</evidence>
<accession>A0ABU3P4P2</accession>
<name>A0ABU3P4P2_9FIRM</name>
<sequence>MTITDKLMAQADTALNMIFDKEPPNQIEAAALYASIMAGRQNVATLAVLYNHARDTDLKAVIKRSIDEQTEWLTSRAEKVLAAAGAEQPALHFMRRNLVDRQLDIPEEARFSDQEIALLLANMAKTSQLAVLGAMHNCYQPNLAKMYQDVLDKATDFNYRLMQLTLTKGWLPHLHKLQH</sequence>
<dbReference type="Gene3D" id="1.20.1260.10">
    <property type="match status" value="1"/>
</dbReference>
<dbReference type="Pfam" id="PF11553">
    <property type="entry name" value="DUF3231"/>
    <property type="match status" value="1"/>
</dbReference>
<comment type="caution">
    <text evidence="1">The sequence shown here is derived from an EMBL/GenBank/DDBJ whole genome shotgun (WGS) entry which is preliminary data.</text>
</comment>
<proteinExistence type="predicted"/>
<gene>
    <name evidence="1" type="ORF">Q4T40_22565</name>
</gene>
<dbReference type="EMBL" id="JAUOZS010000002">
    <property type="protein sequence ID" value="MDT8904027.1"/>
    <property type="molecule type" value="Genomic_DNA"/>
</dbReference>
<dbReference type="InterPro" id="IPR021617">
    <property type="entry name" value="DUF3231"/>
</dbReference>
<dbReference type="RefSeq" id="WP_413782588.1">
    <property type="nucleotide sequence ID" value="NZ_JAUOZS010000002.1"/>
</dbReference>
<dbReference type="InterPro" id="IPR012347">
    <property type="entry name" value="Ferritin-like"/>
</dbReference>
<dbReference type="Proteomes" id="UP001254848">
    <property type="component" value="Unassembled WGS sequence"/>
</dbReference>